<comment type="similarity">
    <text evidence="2">Belongs to the bacterial solute-binding protein SsuA/TauA family.</text>
</comment>
<feature type="chain" id="PRO_5039733403" evidence="4">
    <location>
        <begin position="25"/>
        <end position="326"/>
    </location>
</feature>
<evidence type="ECO:0000256" key="4">
    <source>
        <dbReference type="SAM" id="SignalP"/>
    </source>
</evidence>
<dbReference type="PANTHER" id="PTHR30024">
    <property type="entry name" value="ALIPHATIC SULFONATES-BINDING PROTEIN-RELATED"/>
    <property type="match status" value="1"/>
</dbReference>
<evidence type="ECO:0000313" key="7">
    <source>
        <dbReference type="Proteomes" id="UP000008467"/>
    </source>
</evidence>
<dbReference type="Pfam" id="PF09084">
    <property type="entry name" value="NMT1"/>
    <property type="match status" value="1"/>
</dbReference>
<evidence type="ECO:0000256" key="2">
    <source>
        <dbReference type="ARBA" id="ARBA00010742"/>
    </source>
</evidence>
<dbReference type="PANTHER" id="PTHR30024:SF47">
    <property type="entry name" value="TAURINE-BINDING PERIPLASMIC PROTEIN"/>
    <property type="match status" value="1"/>
</dbReference>
<dbReference type="eggNOG" id="COG0715">
    <property type="taxonomic scope" value="Bacteria"/>
</dbReference>
<evidence type="ECO:0000259" key="5">
    <source>
        <dbReference type="SMART" id="SM00062"/>
    </source>
</evidence>
<feature type="domain" description="Solute-binding protein family 3/N-terminal" evidence="5">
    <location>
        <begin position="46"/>
        <end position="254"/>
    </location>
</feature>
<dbReference type="InterPro" id="IPR015168">
    <property type="entry name" value="SsuA/THI5"/>
</dbReference>
<comment type="subcellular location">
    <subcellularLocation>
        <location evidence="1">Periplasm</location>
    </subcellularLocation>
</comment>
<dbReference type="HOGENOM" id="CLU_028871_5_2_9"/>
<organism evidence="6 7">
    <name type="scientific">Cellulosilyticum lentocellum (strain ATCC 49066 / DSM 5427 / NCIMB 11756 / RHM5)</name>
    <name type="common">Clostridium lentocellum</name>
    <dbReference type="NCBI Taxonomy" id="642492"/>
    <lineage>
        <taxon>Bacteria</taxon>
        <taxon>Bacillati</taxon>
        <taxon>Bacillota</taxon>
        <taxon>Clostridia</taxon>
        <taxon>Lachnospirales</taxon>
        <taxon>Cellulosilyticaceae</taxon>
        <taxon>Cellulosilyticum</taxon>
    </lineage>
</organism>
<keyword evidence="6" id="KW-0449">Lipoprotein</keyword>
<dbReference type="SMART" id="SM00062">
    <property type="entry name" value="PBPb"/>
    <property type="match status" value="1"/>
</dbReference>
<name>F2JHH1_CELLD</name>
<dbReference type="PROSITE" id="PS51257">
    <property type="entry name" value="PROKAR_LIPOPROTEIN"/>
    <property type="match status" value="1"/>
</dbReference>
<dbReference type="SUPFAM" id="SSF53850">
    <property type="entry name" value="Periplasmic binding protein-like II"/>
    <property type="match status" value="1"/>
</dbReference>
<sequence length="326" mass="35089">MKMKKKLSVLLCFILSVVMVGCNAKAPIPEASPSPSEAGAEKESLSLGLISSISALPIIMAEEKGYFEEAGVDVKLEFFKAAKDRDAALQAGQIDGVICDQIAIAIYQNAGIDMKITGMTDGEFVLVAGANSGINQVADLVGKKVAISENTVIEYTLDQLLDKYDVSEAAVEKVAIPAMPTRLEMLNNGEIDAAIMPSPFSDTAIANGGKMIEKVDVDSGMYPSVTAFKQSVIDEKPNAIKAFYTAYNKGVDYINTTDVKAYEEVIITTIGYPEEMRGNIIAPVFRKNQLPPLEEVEDVFDWCEDKGLLTITLEPADAVSDIGVIQ</sequence>
<dbReference type="GO" id="GO:0042597">
    <property type="term" value="C:periplasmic space"/>
    <property type="evidence" value="ECO:0007669"/>
    <property type="project" value="UniProtKB-SubCell"/>
</dbReference>
<evidence type="ECO:0000256" key="1">
    <source>
        <dbReference type="ARBA" id="ARBA00004418"/>
    </source>
</evidence>
<keyword evidence="7" id="KW-1185">Reference proteome</keyword>
<proteinExistence type="inferred from homology"/>
<dbReference type="Gene3D" id="3.40.190.10">
    <property type="entry name" value="Periplasmic binding protein-like II"/>
    <property type="match status" value="2"/>
</dbReference>
<reference evidence="6 7" key="1">
    <citation type="journal article" date="2011" name="J. Bacteriol.">
        <title>Complete genome sequence of the cellulose-degrading bacterium Cellulosilyticum lentocellum.</title>
        <authorList>
            <consortium name="US DOE Joint Genome Institute"/>
            <person name="Miller D.A."/>
            <person name="Suen G."/>
            <person name="Bruce D."/>
            <person name="Copeland A."/>
            <person name="Cheng J.F."/>
            <person name="Detter C."/>
            <person name="Goodwin L.A."/>
            <person name="Han C.S."/>
            <person name="Hauser L.J."/>
            <person name="Land M.L."/>
            <person name="Lapidus A."/>
            <person name="Lucas S."/>
            <person name="Meincke L."/>
            <person name="Pitluck S."/>
            <person name="Tapia R."/>
            <person name="Teshima H."/>
            <person name="Woyke T."/>
            <person name="Fox B.G."/>
            <person name="Angert E.R."/>
            <person name="Currie C.R."/>
        </authorList>
    </citation>
    <scope>NUCLEOTIDE SEQUENCE [LARGE SCALE GENOMIC DNA]</scope>
    <source>
        <strain evidence="7">ATCC 49066 / DSM 5427 / NCIMB 11756 / RHM5</strain>
    </source>
</reference>
<dbReference type="STRING" id="642492.Clole_2504"/>
<keyword evidence="3 4" id="KW-0732">Signal</keyword>
<feature type="signal peptide" evidence="4">
    <location>
        <begin position="1"/>
        <end position="24"/>
    </location>
</feature>
<protein>
    <submittedName>
        <fullName evidence="6">NlpA lipoprotein</fullName>
    </submittedName>
</protein>
<dbReference type="EMBL" id="CP002582">
    <property type="protein sequence ID" value="ADZ84210.1"/>
    <property type="molecule type" value="Genomic_DNA"/>
</dbReference>
<dbReference type="KEGG" id="cle:Clole_2504"/>
<dbReference type="InterPro" id="IPR001638">
    <property type="entry name" value="Solute-binding_3/MltF_N"/>
</dbReference>
<gene>
    <name evidence="6" type="ordered locus">Clole_2504</name>
</gene>
<dbReference type="AlphaFoldDB" id="F2JHH1"/>
<accession>F2JHH1</accession>
<evidence type="ECO:0000313" key="6">
    <source>
        <dbReference type="EMBL" id="ADZ84210.1"/>
    </source>
</evidence>
<evidence type="ECO:0000256" key="3">
    <source>
        <dbReference type="ARBA" id="ARBA00022729"/>
    </source>
</evidence>
<dbReference type="Proteomes" id="UP000008467">
    <property type="component" value="Chromosome"/>
</dbReference>